<dbReference type="Gene3D" id="3.30.70.2450">
    <property type="match status" value="1"/>
</dbReference>
<organism evidence="6 7">
    <name type="scientific">Nocardia pseudobrasiliensis</name>
    <dbReference type="NCBI Taxonomy" id="45979"/>
    <lineage>
        <taxon>Bacteria</taxon>
        <taxon>Bacillati</taxon>
        <taxon>Actinomycetota</taxon>
        <taxon>Actinomycetes</taxon>
        <taxon>Mycobacteriales</taxon>
        <taxon>Nocardiaceae</taxon>
        <taxon>Nocardia</taxon>
    </lineage>
</organism>
<dbReference type="SUPFAM" id="SSF51905">
    <property type="entry name" value="FAD/NAD(P)-binding domain"/>
    <property type="match status" value="1"/>
</dbReference>
<dbReference type="InterPro" id="IPR050641">
    <property type="entry name" value="RIFMO-like"/>
</dbReference>
<dbReference type="Proteomes" id="UP000254869">
    <property type="component" value="Unassembled WGS sequence"/>
</dbReference>
<evidence type="ECO:0000259" key="5">
    <source>
        <dbReference type="Pfam" id="PF01494"/>
    </source>
</evidence>
<dbReference type="GO" id="GO:0016709">
    <property type="term" value="F:oxidoreductase activity, acting on paired donors, with incorporation or reduction of molecular oxygen, NAD(P)H as one donor, and incorporation of one atom of oxygen"/>
    <property type="evidence" value="ECO:0007669"/>
    <property type="project" value="UniProtKB-ARBA"/>
</dbReference>
<feature type="region of interest" description="Disordered" evidence="4">
    <location>
        <begin position="225"/>
        <end position="247"/>
    </location>
</feature>
<dbReference type="AlphaFoldDB" id="A0A370HYN0"/>
<evidence type="ECO:0000256" key="2">
    <source>
        <dbReference type="ARBA" id="ARBA00022630"/>
    </source>
</evidence>
<evidence type="ECO:0000313" key="6">
    <source>
        <dbReference type="EMBL" id="RDI63579.1"/>
    </source>
</evidence>
<dbReference type="RefSeq" id="WP_082876309.1">
    <property type="nucleotide sequence ID" value="NZ_QQBC01000010.1"/>
</dbReference>
<comment type="caution">
    <text evidence="6">The sequence shown here is derived from an EMBL/GenBank/DDBJ whole genome shotgun (WGS) entry which is preliminary data.</text>
</comment>
<evidence type="ECO:0000256" key="4">
    <source>
        <dbReference type="SAM" id="MobiDB-lite"/>
    </source>
</evidence>
<reference evidence="6 7" key="1">
    <citation type="submission" date="2018-07" db="EMBL/GenBank/DDBJ databases">
        <title>Genomic Encyclopedia of Type Strains, Phase IV (KMG-IV): sequencing the most valuable type-strain genomes for metagenomic binning, comparative biology and taxonomic classification.</title>
        <authorList>
            <person name="Goeker M."/>
        </authorList>
    </citation>
    <scope>NUCLEOTIDE SEQUENCE [LARGE SCALE GENOMIC DNA]</scope>
    <source>
        <strain evidence="6 7">DSM 44290</strain>
    </source>
</reference>
<dbReference type="Gene3D" id="3.50.50.60">
    <property type="entry name" value="FAD/NAD(P)-binding domain"/>
    <property type="match status" value="1"/>
</dbReference>
<evidence type="ECO:0000256" key="1">
    <source>
        <dbReference type="ARBA" id="ARBA00001974"/>
    </source>
</evidence>
<dbReference type="PANTHER" id="PTHR43004:SF19">
    <property type="entry name" value="BINDING MONOOXYGENASE, PUTATIVE (JCVI)-RELATED"/>
    <property type="match status" value="1"/>
</dbReference>
<evidence type="ECO:0000313" key="7">
    <source>
        <dbReference type="Proteomes" id="UP000254869"/>
    </source>
</evidence>
<dbReference type="InterPro" id="IPR002938">
    <property type="entry name" value="FAD-bd"/>
</dbReference>
<feature type="domain" description="FAD-binding" evidence="5">
    <location>
        <begin position="53"/>
        <end position="165"/>
    </location>
</feature>
<dbReference type="EMBL" id="QQBC01000010">
    <property type="protein sequence ID" value="RDI63579.1"/>
    <property type="molecule type" value="Genomic_DNA"/>
</dbReference>
<dbReference type="Pfam" id="PF01494">
    <property type="entry name" value="FAD_binding_3"/>
    <property type="match status" value="1"/>
</dbReference>
<dbReference type="InterPro" id="IPR036188">
    <property type="entry name" value="FAD/NAD-bd_sf"/>
</dbReference>
<sequence>MADAELDWEMPHGDLYVFRPARASWPPSRCPAPARYRIFGKVDTGPEGPAPEYSEPTHEQFQQMMDERCPVPTRVVREYWVSRYRLHRRTVPDYRAGRIFVVGDAAHVHSPAGAQGMNTGIQDAYNLAWKLAMVQRGNVTGANADTLLDSYSGDRHPVGERLLKATDRMFGVISGRSVAARLMRRYLGPTLAKTVLTRHSFRQWLAAPLAQLRITYPGSVLNSEDGSDWGDMPAPGDRAREAAVTID</sequence>
<name>A0A370HYN0_9NOCA</name>
<dbReference type="STRING" id="1210086.GCA_001613105_05860"/>
<comment type="cofactor">
    <cofactor evidence="1">
        <name>FAD</name>
        <dbReference type="ChEBI" id="CHEBI:57692"/>
    </cofactor>
</comment>
<dbReference type="PANTHER" id="PTHR43004">
    <property type="entry name" value="TRK SYSTEM POTASSIUM UPTAKE PROTEIN"/>
    <property type="match status" value="1"/>
</dbReference>
<gene>
    <name evidence="6" type="ORF">DFR76_110276</name>
</gene>
<proteinExistence type="predicted"/>
<evidence type="ECO:0000256" key="3">
    <source>
        <dbReference type="ARBA" id="ARBA00022827"/>
    </source>
</evidence>
<keyword evidence="3" id="KW-0274">FAD</keyword>
<keyword evidence="2" id="KW-0285">Flavoprotein</keyword>
<dbReference type="GO" id="GO:0071949">
    <property type="term" value="F:FAD binding"/>
    <property type="evidence" value="ECO:0007669"/>
    <property type="project" value="InterPro"/>
</dbReference>
<protein>
    <submittedName>
        <fullName evidence="6">FAD binding domain-containing protein</fullName>
    </submittedName>
</protein>
<keyword evidence="7" id="KW-1185">Reference proteome</keyword>
<accession>A0A370HYN0</accession>
<dbReference type="PRINTS" id="PR00420">
    <property type="entry name" value="RNGMNOXGNASE"/>
</dbReference>